<dbReference type="Pfam" id="PF20935">
    <property type="entry name" value="DUF6847"/>
    <property type="match status" value="1"/>
</dbReference>
<dbReference type="InterPro" id="IPR047741">
    <property type="entry name" value="DIP1984-like"/>
</dbReference>
<dbReference type="Gene3D" id="6.10.320.10">
    <property type="match status" value="1"/>
</dbReference>
<evidence type="ECO:0000313" key="2">
    <source>
        <dbReference type="EMBL" id="EKN32686.1"/>
    </source>
</evidence>
<dbReference type="CDD" id="cd12208">
    <property type="entry name" value="DIP1984-like"/>
    <property type="match status" value="1"/>
</dbReference>
<name>A0AAD2TSK1_PARDI</name>
<dbReference type="Proteomes" id="UP000006262">
    <property type="component" value="Unassembled WGS sequence"/>
</dbReference>
<comment type="caution">
    <text evidence="2">The sequence shown here is derived from an EMBL/GenBank/DDBJ whole genome shotgun (WGS) entry which is preliminary data.</text>
</comment>
<feature type="coiled-coil region" evidence="1">
    <location>
        <begin position="270"/>
        <end position="331"/>
    </location>
</feature>
<sequence>MTKEQFLNDQYVSGFIQWLRDKLSNFTHSYYNQKEKEEWQCTSFYDACHKYKWGGLNWEENNALLESYAKRLKASIRNNDNEACQDACLDILKWGGVIRENQERIKAQTNLVNYLMKAEGVLTRDSLDIKDEIIIMNSGFTKIYSLYINDFIIYDSRVGAALCYLVKLYCIEQKQGGVPSLLKFAYGDARNPEVNRNPNSDIYKFSKLDRGKIHIECNLKANWLLKEVLNFPECQFKDMRSLEAALFMIGYAIPKEQEQQTLKTYRIMKLAEALSLRADLQKRISQLEVRLKNNARIQEGEEPAEDPRGLMDELNNNLNDLETLIFRINRTNMATLAEGTSLTEMIAKKDILALRISVLRSVTQSATGSLERYSANEIRYVRTINVADLQKEIDSYSKQLRELDVKIQQLNWLTELI</sequence>
<dbReference type="EMBL" id="AGZN01000005">
    <property type="protein sequence ID" value="EKN32686.1"/>
    <property type="molecule type" value="Genomic_DNA"/>
</dbReference>
<accession>A0AAD2TSK1</accession>
<feature type="coiled-coil region" evidence="1">
    <location>
        <begin position="386"/>
        <end position="413"/>
    </location>
</feature>
<keyword evidence="1" id="KW-0175">Coiled coil</keyword>
<organism evidence="2 3">
    <name type="scientific">Parabacteroides distasonis CL09T03C24</name>
    <dbReference type="NCBI Taxonomy" id="999417"/>
    <lineage>
        <taxon>Bacteria</taxon>
        <taxon>Pseudomonadati</taxon>
        <taxon>Bacteroidota</taxon>
        <taxon>Bacteroidia</taxon>
        <taxon>Bacteroidales</taxon>
        <taxon>Tannerellaceae</taxon>
        <taxon>Parabacteroides</taxon>
    </lineage>
</organism>
<protein>
    <submittedName>
        <fullName evidence="2">Uncharacterized protein</fullName>
    </submittedName>
</protein>
<evidence type="ECO:0000256" key="1">
    <source>
        <dbReference type="SAM" id="Coils"/>
    </source>
</evidence>
<reference evidence="2 3" key="1">
    <citation type="submission" date="2012-02" db="EMBL/GenBank/DDBJ databases">
        <title>The Genome Sequence of Parabacteroides distasonis CL09T03C24.</title>
        <authorList>
            <consortium name="The Broad Institute Genome Sequencing Platform"/>
            <person name="Earl A."/>
            <person name="Ward D."/>
            <person name="Feldgarden M."/>
            <person name="Gevers D."/>
            <person name="Zitomersky N.L."/>
            <person name="Coyne M.J."/>
            <person name="Comstock L.E."/>
            <person name="Young S.K."/>
            <person name="Zeng Q."/>
            <person name="Gargeya S."/>
            <person name="Fitzgerald M."/>
            <person name="Haas B."/>
            <person name="Abouelleil A."/>
            <person name="Alvarado L."/>
            <person name="Arachchi H.M."/>
            <person name="Berlin A."/>
            <person name="Chapman S.B."/>
            <person name="Gearin G."/>
            <person name="Goldberg J."/>
            <person name="Griggs A."/>
            <person name="Gujja S."/>
            <person name="Hansen M."/>
            <person name="Heiman D."/>
            <person name="Howarth C."/>
            <person name="Larimer J."/>
            <person name="Lui A."/>
            <person name="MacDonald P.J.P."/>
            <person name="McCowen C."/>
            <person name="Montmayeur A."/>
            <person name="Murphy C."/>
            <person name="Neiman D."/>
            <person name="Pearson M."/>
            <person name="Priest M."/>
            <person name="Roberts A."/>
            <person name="Saif S."/>
            <person name="Shea T."/>
            <person name="Sisk P."/>
            <person name="Stolte C."/>
            <person name="Sykes S."/>
            <person name="Wortman J."/>
            <person name="Nusbaum C."/>
            <person name="Birren B."/>
        </authorList>
    </citation>
    <scope>NUCLEOTIDE SEQUENCE [LARGE SCALE GENOMIC DNA]</scope>
    <source>
        <strain evidence="2 3">CL09T03C24</strain>
    </source>
</reference>
<dbReference type="NCBIfam" id="NF038048">
    <property type="entry name" value="DIP1984_fam"/>
    <property type="match status" value="1"/>
</dbReference>
<evidence type="ECO:0000313" key="3">
    <source>
        <dbReference type="Proteomes" id="UP000006262"/>
    </source>
</evidence>
<proteinExistence type="predicted"/>
<dbReference type="RefSeq" id="WP_005862889.1">
    <property type="nucleotide sequence ID" value="NZ_JH976485.1"/>
</dbReference>
<gene>
    <name evidence="2" type="ORF">HMPREF1059_00583</name>
</gene>
<dbReference type="AlphaFoldDB" id="A0AAD2TSK1"/>